<evidence type="ECO:0000313" key="2">
    <source>
        <dbReference type="EMBL" id="KZO96599.1"/>
    </source>
</evidence>
<keyword evidence="3" id="KW-1185">Reference proteome</keyword>
<reference evidence="2 3" key="1">
    <citation type="journal article" date="2016" name="Mol. Biol. Evol.">
        <title>Comparative Genomics of Early-Diverging Mushroom-Forming Fungi Provides Insights into the Origins of Lignocellulose Decay Capabilities.</title>
        <authorList>
            <person name="Nagy L.G."/>
            <person name="Riley R."/>
            <person name="Tritt A."/>
            <person name="Adam C."/>
            <person name="Daum C."/>
            <person name="Floudas D."/>
            <person name="Sun H."/>
            <person name="Yadav J.S."/>
            <person name="Pangilinan J."/>
            <person name="Larsson K.H."/>
            <person name="Matsuura K."/>
            <person name="Barry K."/>
            <person name="Labutti K."/>
            <person name="Kuo R."/>
            <person name="Ohm R.A."/>
            <person name="Bhattacharya S.S."/>
            <person name="Shirouzu T."/>
            <person name="Yoshinaga Y."/>
            <person name="Martin F.M."/>
            <person name="Grigoriev I.V."/>
            <person name="Hibbett D.S."/>
        </authorList>
    </citation>
    <scope>NUCLEOTIDE SEQUENCE [LARGE SCALE GENOMIC DNA]</scope>
    <source>
        <strain evidence="2 3">TUFC12733</strain>
    </source>
</reference>
<dbReference type="Proteomes" id="UP000076738">
    <property type="component" value="Unassembled WGS sequence"/>
</dbReference>
<feature type="domain" description="BAH" evidence="1">
    <location>
        <begin position="51"/>
        <end position="183"/>
    </location>
</feature>
<dbReference type="STRING" id="1330018.A0A167MDF7"/>
<dbReference type="PROSITE" id="PS51038">
    <property type="entry name" value="BAH"/>
    <property type="match status" value="1"/>
</dbReference>
<organism evidence="2 3">
    <name type="scientific">Calocera viscosa (strain TUFC12733)</name>
    <dbReference type="NCBI Taxonomy" id="1330018"/>
    <lineage>
        <taxon>Eukaryota</taxon>
        <taxon>Fungi</taxon>
        <taxon>Dikarya</taxon>
        <taxon>Basidiomycota</taxon>
        <taxon>Agaricomycotina</taxon>
        <taxon>Dacrymycetes</taxon>
        <taxon>Dacrymycetales</taxon>
        <taxon>Dacrymycetaceae</taxon>
        <taxon>Calocera</taxon>
    </lineage>
</organism>
<evidence type="ECO:0000313" key="3">
    <source>
        <dbReference type="Proteomes" id="UP000076738"/>
    </source>
</evidence>
<dbReference type="PANTHER" id="PTHR46364">
    <property type="entry name" value="OS08G0421900 PROTEIN"/>
    <property type="match status" value="1"/>
</dbReference>
<dbReference type="InterPro" id="IPR043151">
    <property type="entry name" value="BAH_sf"/>
</dbReference>
<gene>
    <name evidence="2" type="ORF">CALVIDRAFT_108517</name>
</gene>
<protein>
    <recommendedName>
        <fullName evidence="1">BAH domain-containing protein</fullName>
    </recommendedName>
</protein>
<accession>A0A167MDF7</accession>
<dbReference type="EMBL" id="KV417283">
    <property type="protein sequence ID" value="KZO96599.1"/>
    <property type="molecule type" value="Genomic_DNA"/>
</dbReference>
<dbReference type="GO" id="GO:0003682">
    <property type="term" value="F:chromatin binding"/>
    <property type="evidence" value="ECO:0007669"/>
    <property type="project" value="InterPro"/>
</dbReference>
<dbReference type="OrthoDB" id="10259622at2759"/>
<dbReference type="InterPro" id="IPR001025">
    <property type="entry name" value="BAH_dom"/>
</dbReference>
<evidence type="ECO:0000259" key="1">
    <source>
        <dbReference type="PROSITE" id="PS51038"/>
    </source>
</evidence>
<dbReference type="InterPro" id="IPR011011">
    <property type="entry name" value="Znf_FYVE_PHD"/>
</dbReference>
<dbReference type="Gene3D" id="2.30.30.490">
    <property type="match status" value="1"/>
</dbReference>
<dbReference type="SUPFAM" id="SSF57903">
    <property type="entry name" value="FYVE/PHD zinc finger"/>
    <property type="match status" value="1"/>
</dbReference>
<name>A0A167MDF7_CALVF</name>
<sequence length="397" mass="45460">MAGTRRRDLGDPTTGIRSDLASDYAVPGLDEALAMHDVKYLKVRRHGKLILDLKINDDIIIIPSGVDNDLPVYISEIQTWKGKIKAIKKQRESKERWLIVAWYYSPSEFQGLNAPDSKQNDFGSKELVFVSTHLDVIHWETVDGQAPIAMFEEEDIELDEIPESYFYCRGVWDDRKEKWLKKRPAATCICRHRYKLHEDGLMHFCPRPYCHKWYHADCLEQHKWIDADLTEIEIELQWEMSLDIDEKHSTLAESIPHAPLRNMTVHGRAPDPYSFIPDDLLKLARQPIIRGGDYGAIGNAAVVLRARVIVDRVARHGEELLDDWREHVWLREKTTEVPGSNPNDAAKVKNALLNAGGGEHFTAGGNKIPRHSVPDFWHRIKDGFEVSYKCPGCGNVI</sequence>
<dbReference type="AlphaFoldDB" id="A0A167MDF7"/>
<proteinExistence type="predicted"/>